<dbReference type="HAMAP" id="MF_00080">
    <property type="entry name" value="IF_3"/>
    <property type="match status" value="1"/>
</dbReference>
<dbReference type="SUPFAM" id="SSF54364">
    <property type="entry name" value="Translation initiation factor IF3, N-terminal domain"/>
    <property type="match status" value="1"/>
</dbReference>
<comment type="similarity">
    <text evidence="1 4">Belongs to the IF-3 family.</text>
</comment>
<dbReference type="Pfam" id="PF00707">
    <property type="entry name" value="IF3_C"/>
    <property type="match status" value="1"/>
</dbReference>
<evidence type="ECO:0000256" key="4">
    <source>
        <dbReference type="HAMAP-Rule" id="MF_00080"/>
    </source>
</evidence>
<dbReference type="SUPFAM" id="SSF55200">
    <property type="entry name" value="Translation initiation factor IF3, C-terminal domain"/>
    <property type="match status" value="1"/>
</dbReference>
<keyword evidence="3 4" id="KW-0648">Protein biosynthesis</keyword>
<dbReference type="Proteomes" id="UP000886845">
    <property type="component" value="Unassembled WGS sequence"/>
</dbReference>
<dbReference type="InterPro" id="IPR036787">
    <property type="entry name" value="T_IF-3_N_sf"/>
</dbReference>
<organism evidence="9 10">
    <name type="scientific">Candidatus Spyradenecus faecavium</name>
    <dbReference type="NCBI Taxonomy" id="2840947"/>
    <lineage>
        <taxon>Bacteria</taxon>
        <taxon>Pseudomonadati</taxon>
        <taxon>Lentisphaerota</taxon>
        <taxon>Lentisphaeria</taxon>
        <taxon>Lentisphaerales</taxon>
        <taxon>Lentisphaeraceae</taxon>
        <taxon>Lentisphaeraceae incertae sedis</taxon>
        <taxon>Candidatus Spyradenecus</taxon>
    </lineage>
</organism>
<feature type="domain" description="Translation initiation factor 3 N-terminal" evidence="8">
    <location>
        <begin position="23"/>
        <end position="91"/>
    </location>
</feature>
<evidence type="ECO:0000256" key="1">
    <source>
        <dbReference type="ARBA" id="ARBA00005439"/>
    </source>
</evidence>
<evidence type="ECO:0000259" key="7">
    <source>
        <dbReference type="Pfam" id="PF00707"/>
    </source>
</evidence>
<reference evidence="9" key="2">
    <citation type="journal article" date="2021" name="PeerJ">
        <title>Extensive microbial diversity within the chicken gut microbiome revealed by metagenomics and culture.</title>
        <authorList>
            <person name="Gilroy R."/>
            <person name="Ravi A."/>
            <person name="Getino M."/>
            <person name="Pursley I."/>
            <person name="Horton D.L."/>
            <person name="Alikhan N.F."/>
            <person name="Baker D."/>
            <person name="Gharbi K."/>
            <person name="Hall N."/>
            <person name="Watson M."/>
            <person name="Adriaenssens E.M."/>
            <person name="Foster-Nyarko E."/>
            <person name="Jarju S."/>
            <person name="Secka A."/>
            <person name="Antonio M."/>
            <person name="Oren A."/>
            <person name="Chaudhuri R.R."/>
            <person name="La Ragione R."/>
            <person name="Hildebrand F."/>
            <person name="Pallen M.J."/>
        </authorList>
    </citation>
    <scope>NUCLEOTIDE SEQUENCE</scope>
    <source>
        <strain evidence="9">35461</strain>
    </source>
</reference>
<dbReference type="InterPro" id="IPR001288">
    <property type="entry name" value="Translation_initiation_fac_3"/>
</dbReference>
<dbReference type="PANTHER" id="PTHR10938:SF0">
    <property type="entry name" value="TRANSLATION INITIATION FACTOR IF-3, MITOCHONDRIAL"/>
    <property type="match status" value="1"/>
</dbReference>
<proteinExistence type="inferred from homology"/>
<dbReference type="GO" id="GO:0016020">
    <property type="term" value="C:membrane"/>
    <property type="evidence" value="ECO:0007669"/>
    <property type="project" value="TreeGrafter"/>
</dbReference>
<dbReference type="FunFam" id="3.30.110.10:FF:000001">
    <property type="entry name" value="Translation initiation factor IF-3"/>
    <property type="match status" value="1"/>
</dbReference>
<reference evidence="9" key="1">
    <citation type="submission" date="2020-10" db="EMBL/GenBank/DDBJ databases">
        <authorList>
            <person name="Gilroy R."/>
        </authorList>
    </citation>
    <scope>NUCLEOTIDE SEQUENCE</scope>
    <source>
        <strain evidence="9">35461</strain>
    </source>
</reference>
<dbReference type="AlphaFoldDB" id="A0A9D1NNQ5"/>
<evidence type="ECO:0000313" key="10">
    <source>
        <dbReference type="Proteomes" id="UP000886845"/>
    </source>
</evidence>
<name>A0A9D1NNQ5_9BACT</name>
<evidence type="ECO:0000259" key="8">
    <source>
        <dbReference type="Pfam" id="PF05198"/>
    </source>
</evidence>
<feature type="compositionally biased region" description="Polar residues" evidence="6">
    <location>
        <begin position="201"/>
        <end position="216"/>
    </location>
</feature>
<dbReference type="NCBIfam" id="TIGR00168">
    <property type="entry name" value="infC"/>
    <property type="match status" value="1"/>
</dbReference>
<dbReference type="PANTHER" id="PTHR10938">
    <property type="entry name" value="TRANSLATION INITIATION FACTOR IF-3"/>
    <property type="match status" value="1"/>
</dbReference>
<dbReference type="InterPro" id="IPR036788">
    <property type="entry name" value="T_IF-3_C_sf"/>
</dbReference>
<evidence type="ECO:0000256" key="2">
    <source>
        <dbReference type="ARBA" id="ARBA00022540"/>
    </source>
</evidence>
<feature type="domain" description="Translation initiation factor 3 C-terminal" evidence="7">
    <location>
        <begin position="98"/>
        <end position="183"/>
    </location>
</feature>
<accession>A0A9D1NNQ5</accession>
<dbReference type="EMBL" id="DVOR01000145">
    <property type="protein sequence ID" value="HIV09369.1"/>
    <property type="molecule type" value="Genomic_DNA"/>
</dbReference>
<keyword evidence="2 4" id="KW-0396">Initiation factor</keyword>
<dbReference type="Pfam" id="PF05198">
    <property type="entry name" value="IF3_N"/>
    <property type="match status" value="1"/>
</dbReference>
<protein>
    <recommendedName>
        <fullName evidence="4 5">Translation initiation factor IF-3</fullName>
    </recommendedName>
</protein>
<comment type="caution">
    <text evidence="9">The sequence shown here is derived from an EMBL/GenBank/DDBJ whole genome shotgun (WGS) entry which is preliminary data.</text>
</comment>
<dbReference type="InterPro" id="IPR019815">
    <property type="entry name" value="Translation_initiation_fac_3_C"/>
</dbReference>
<comment type="subunit">
    <text evidence="4">Monomer.</text>
</comment>
<dbReference type="GO" id="GO:0003743">
    <property type="term" value="F:translation initiation factor activity"/>
    <property type="evidence" value="ECO:0007669"/>
    <property type="project" value="UniProtKB-UniRule"/>
</dbReference>
<keyword evidence="4" id="KW-0963">Cytoplasm</keyword>
<dbReference type="Gene3D" id="3.30.110.10">
    <property type="entry name" value="Translation initiation factor 3 (IF-3), C-terminal domain"/>
    <property type="match status" value="1"/>
</dbReference>
<comment type="function">
    <text evidence="4">IF-3 binds to the 30S ribosomal subunit and shifts the equilibrium between 70S ribosomes and their 50S and 30S subunits in favor of the free subunits, thus enhancing the availability of 30S subunits on which protein synthesis initiation begins.</text>
</comment>
<dbReference type="GO" id="GO:0032790">
    <property type="term" value="P:ribosome disassembly"/>
    <property type="evidence" value="ECO:0007669"/>
    <property type="project" value="TreeGrafter"/>
</dbReference>
<dbReference type="GO" id="GO:0005829">
    <property type="term" value="C:cytosol"/>
    <property type="evidence" value="ECO:0007669"/>
    <property type="project" value="TreeGrafter"/>
</dbReference>
<evidence type="ECO:0000313" key="9">
    <source>
        <dbReference type="EMBL" id="HIV09369.1"/>
    </source>
</evidence>
<dbReference type="FunFam" id="3.10.20.80:FF:000001">
    <property type="entry name" value="Translation initiation factor IF-3"/>
    <property type="match status" value="1"/>
</dbReference>
<dbReference type="GO" id="GO:0043022">
    <property type="term" value="F:ribosome binding"/>
    <property type="evidence" value="ECO:0007669"/>
    <property type="project" value="UniProtKB-ARBA"/>
</dbReference>
<evidence type="ECO:0000256" key="5">
    <source>
        <dbReference type="NCBIfam" id="TIGR00168"/>
    </source>
</evidence>
<feature type="region of interest" description="Disordered" evidence="6">
    <location>
        <begin position="179"/>
        <end position="216"/>
    </location>
</feature>
<evidence type="ECO:0000256" key="3">
    <source>
        <dbReference type="ARBA" id="ARBA00022917"/>
    </source>
</evidence>
<dbReference type="InterPro" id="IPR019814">
    <property type="entry name" value="Translation_initiation_fac_3_N"/>
</dbReference>
<evidence type="ECO:0000256" key="6">
    <source>
        <dbReference type="SAM" id="MobiDB-lite"/>
    </source>
</evidence>
<gene>
    <name evidence="4 9" type="primary">infC</name>
    <name evidence="9" type="ORF">IAC79_04570</name>
</gene>
<dbReference type="Gene3D" id="3.10.20.80">
    <property type="entry name" value="Translation initiation factor 3 (IF-3), N-terminal domain"/>
    <property type="match status" value="1"/>
</dbReference>
<sequence>MALPPKPRQEQNGRKAASFVRTNYKIRVPEVRVVDSAGKMLGVMPTRKAQALAESMGLDLVEITPNAQPPLCKIMDYGKFRYEESIRQKQARKNAKATQVKEIKFHSGTDVGDLNRKVKEILGFIEQGNKVKISLKFRGRENAHRELGIEMIENVISLCAEKTTVEQAPKLVGRDLSALLAPKSTKGGARKAEAPKPTPGLSPTQPHTLGLSPTQG</sequence>
<comment type="subcellular location">
    <subcellularLocation>
        <location evidence="4">Cytoplasm</location>
    </subcellularLocation>
</comment>